<evidence type="ECO:0000313" key="2">
    <source>
        <dbReference type="EMBL" id="SFE60116.1"/>
    </source>
</evidence>
<reference evidence="2 3" key="1">
    <citation type="submission" date="2016-10" db="EMBL/GenBank/DDBJ databases">
        <authorList>
            <person name="de Groot N.N."/>
        </authorList>
    </citation>
    <scope>NUCLEOTIDE SEQUENCE [LARGE SCALE GENOMIC DNA]</scope>
    <source>
        <strain evidence="2 3">DSM 23995</strain>
    </source>
</reference>
<dbReference type="Pfam" id="PF07287">
    <property type="entry name" value="AtuA"/>
    <property type="match status" value="1"/>
</dbReference>
<organism evidence="2 3">
    <name type="scientific">Alteribacillus iranensis</name>
    <dbReference type="NCBI Taxonomy" id="930128"/>
    <lineage>
        <taxon>Bacteria</taxon>
        <taxon>Bacillati</taxon>
        <taxon>Bacillota</taxon>
        <taxon>Bacilli</taxon>
        <taxon>Bacillales</taxon>
        <taxon>Bacillaceae</taxon>
        <taxon>Alteribacillus</taxon>
    </lineage>
</organism>
<proteinExistence type="predicted"/>
<name>A0A1I2BVE8_9BACI</name>
<keyword evidence="3" id="KW-1185">Reference proteome</keyword>
<dbReference type="Proteomes" id="UP000199516">
    <property type="component" value="Unassembled WGS sequence"/>
</dbReference>
<dbReference type="AlphaFoldDB" id="A0A1I2BVE8"/>
<feature type="domain" description="Acyclic terpene utilisation N-terminal" evidence="1">
    <location>
        <begin position="62"/>
        <end position="415"/>
    </location>
</feature>
<evidence type="ECO:0000313" key="3">
    <source>
        <dbReference type="Proteomes" id="UP000199516"/>
    </source>
</evidence>
<dbReference type="EMBL" id="FONT01000002">
    <property type="protein sequence ID" value="SFE60116.1"/>
    <property type="molecule type" value="Genomic_DNA"/>
</dbReference>
<dbReference type="STRING" id="930128.SAMN05192532_102531"/>
<accession>A0A1I2BVE8</accession>
<sequence>MSKKKELNIVSPNGHLGFAPTKEESFYLAKETKPDYYCCDSGSDDIGPSALGEDRSVSMYRWQKHDLELMLLAAREQNVPMIIGSSGDTGANSRVDMYVDIIKDLAKEHNLPSFKLAYFYSEVDKEDIVNKMDDGIVIEGLDDRSTATKEMVADSERIVGVAGIHPFIQALEAGADVIIGGRSSDCAVFAAPAIYEGFPENHAYYLGKVLECASFCAEPYGAKESVIGTITHEDVKVKAMHPNQRCTIASVAGHAMYERSNPFYEYFAGGMLDMTDCHYEQYNEKTTRITGAKYIPVEGDIKVKLEGSGKVGEKYIGIAGVRDPYTIKNIDKVVAFAEEQTAKEFKDEYYHLNLKVYGKNGVMGDLEPVQEIKSHELCIIVEGVADSKEVAEALTLFATRQIFYARLPEVKGTAGTAAYVIDDVIYAGPTFSWTLNHTIPVKDPLELFDVHMTDVNAELIKS</sequence>
<gene>
    <name evidence="2" type="ORF">SAMN05192532_102531</name>
</gene>
<dbReference type="RefSeq" id="WP_218151615.1">
    <property type="nucleotide sequence ID" value="NZ_FONT01000002.1"/>
</dbReference>
<dbReference type="InterPro" id="IPR010839">
    <property type="entry name" value="AtuA_N"/>
</dbReference>
<evidence type="ECO:0000259" key="1">
    <source>
        <dbReference type="Pfam" id="PF07287"/>
    </source>
</evidence>
<protein>
    <recommendedName>
        <fullName evidence="1">Acyclic terpene utilisation N-terminal domain-containing protein</fullName>
    </recommendedName>
</protein>